<evidence type="ECO:0000256" key="2">
    <source>
        <dbReference type="ARBA" id="ARBA00005677"/>
    </source>
</evidence>
<keyword evidence="3" id="KW-0689">Ribosomal protein</keyword>
<dbReference type="STRING" id="5762.D2UYV5"/>
<dbReference type="FunCoup" id="D2UYV5">
    <property type="interactions" value="26"/>
</dbReference>
<dbReference type="KEGG" id="ngr:NAEGRDRAFT_61716"/>
<evidence type="ECO:0000256" key="1">
    <source>
        <dbReference type="ARBA" id="ARBA00004173"/>
    </source>
</evidence>
<dbReference type="PANTHER" id="PTHR13477">
    <property type="entry name" value="MITOCHONDRIAL 39S RIBOSOMAL PROTEIN L49"/>
    <property type="match status" value="1"/>
</dbReference>
<dbReference type="Gene3D" id="3.30.780.10">
    <property type="entry name" value="SUI1-like domain"/>
    <property type="match status" value="1"/>
</dbReference>
<dbReference type="Pfam" id="PF05046">
    <property type="entry name" value="Img2"/>
    <property type="match status" value="1"/>
</dbReference>
<accession>D2UYV5</accession>
<evidence type="ECO:0000256" key="4">
    <source>
        <dbReference type="ARBA" id="ARBA00023128"/>
    </source>
</evidence>
<evidence type="ECO:0000256" key="3">
    <source>
        <dbReference type="ARBA" id="ARBA00022980"/>
    </source>
</evidence>
<dbReference type="InterPro" id="IPR007740">
    <property type="entry name" value="Ribosomal_mL49"/>
</dbReference>
<keyword evidence="5" id="KW-0687">Ribonucleoprotein</keyword>
<sequence length="152" mass="17102">MPFHALRTIPTLSKAVSSRATPNFILMKHLTKQPLNAKLQQDFVNTIIQEQVDVKDKLPSSSVFHLPLKGTEELPFHISRSQFGSLPIYLDYKNGRTKTLTVIRKVKGDVAKLQEDIAKITGEEVVLRAGNILEVKGNHSRILRLYLRAAGF</sequence>
<name>D2UYV5_NAEGR</name>
<dbReference type="GeneID" id="8863018"/>
<evidence type="ECO:0000256" key="5">
    <source>
        <dbReference type="ARBA" id="ARBA00023274"/>
    </source>
</evidence>
<evidence type="ECO:0000313" key="7">
    <source>
        <dbReference type="EMBL" id="EFC50037.1"/>
    </source>
</evidence>
<organism evidence="8">
    <name type="scientific">Naegleria gruberi</name>
    <name type="common">Amoeba</name>
    <dbReference type="NCBI Taxonomy" id="5762"/>
    <lineage>
        <taxon>Eukaryota</taxon>
        <taxon>Discoba</taxon>
        <taxon>Heterolobosea</taxon>
        <taxon>Tetramitia</taxon>
        <taxon>Eutetramitia</taxon>
        <taxon>Vahlkampfiidae</taxon>
        <taxon>Naegleria</taxon>
    </lineage>
</organism>
<dbReference type="RefSeq" id="XP_002682781.1">
    <property type="nucleotide sequence ID" value="XM_002682735.1"/>
</dbReference>
<dbReference type="PANTHER" id="PTHR13477:SF0">
    <property type="entry name" value="LARGE RIBOSOMAL SUBUNIT PROTEIN ML49"/>
    <property type="match status" value="1"/>
</dbReference>
<dbReference type="EMBL" id="GG738846">
    <property type="protein sequence ID" value="EFC50037.1"/>
    <property type="molecule type" value="Genomic_DNA"/>
</dbReference>
<proteinExistence type="inferred from homology"/>
<dbReference type="Proteomes" id="UP000006671">
    <property type="component" value="Unassembled WGS sequence"/>
</dbReference>
<evidence type="ECO:0000256" key="6">
    <source>
        <dbReference type="ARBA" id="ARBA00035191"/>
    </source>
</evidence>
<dbReference type="InParanoid" id="D2UYV5"/>
<comment type="subcellular location">
    <subcellularLocation>
        <location evidence="1">Mitochondrion</location>
    </subcellularLocation>
</comment>
<dbReference type="GO" id="GO:0005762">
    <property type="term" value="C:mitochondrial large ribosomal subunit"/>
    <property type="evidence" value="ECO:0007669"/>
    <property type="project" value="TreeGrafter"/>
</dbReference>
<keyword evidence="4" id="KW-0496">Mitochondrion</keyword>
<gene>
    <name evidence="7" type="ORF">NAEGRDRAFT_61716</name>
</gene>
<dbReference type="OrthoDB" id="19439at2759"/>
<comment type="similarity">
    <text evidence="2">Belongs to the mitochondrion-specific ribosomal protein mL49 family.</text>
</comment>
<dbReference type="GO" id="GO:0003735">
    <property type="term" value="F:structural constituent of ribosome"/>
    <property type="evidence" value="ECO:0007669"/>
    <property type="project" value="InterPro"/>
</dbReference>
<reference evidence="7 8" key="1">
    <citation type="journal article" date="2010" name="Cell">
        <title>The genome of Naegleria gruberi illuminates early eukaryotic versatility.</title>
        <authorList>
            <person name="Fritz-Laylin L.K."/>
            <person name="Prochnik S.E."/>
            <person name="Ginger M.L."/>
            <person name="Dacks J.B."/>
            <person name="Carpenter M.L."/>
            <person name="Field M.C."/>
            <person name="Kuo A."/>
            <person name="Paredez A."/>
            <person name="Chapman J."/>
            <person name="Pham J."/>
            <person name="Shu S."/>
            <person name="Neupane R."/>
            <person name="Cipriano M."/>
            <person name="Mancuso J."/>
            <person name="Tu H."/>
            <person name="Salamov A."/>
            <person name="Lindquist E."/>
            <person name="Shapiro H."/>
            <person name="Lucas S."/>
            <person name="Grigoriev I.V."/>
            <person name="Cande W.Z."/>
            <person name="Fulton C."/>
            <person name="Rokhsar D.S."/>
            <person name="Dawson S.C."/>
        </authorList>
    </citation>
    <scope>NUCLEOTIDE SEQUENCE [LARGE SCALE GENOMIC DNA]</scope>
    <source>
        <strain evidence="7 8">NEG-M</strain>
    </source>
</reference>
<keyword evidence="8" id="KW-1185">Reference proteome</keyword>
<dbReference type="GO" id="GO:0006412">
    <property type="term" value="P:translation"/>
    <property type="evidence" value="ECO:0007669"/>
    <property type="project" value="InterPro"/>
</dbReference>
<dbReference type="AlphaFoldDB" id="D2UYV5"/>
<dbReference type="VEuPathDB" id="AmoebaDB:NAEGRDRAFT_61716"/>
<evidence type="ECO:0000313" key="8">
    <source>
        <dbReference type="Proteomes" id="UP000006671"/>
    </source>
</evidence>
<dbReference type="OMA" id="NFILMKH"/>
<protein>
    <recommendedName>
        <fullName evidence="6">Large ribosomal subunit protein mL49</fullName>
    </recommendedName>
</protein>